<dbReference type="OrthoDB" id="8756677at2"/>
<name>A0A1I7KMR6_9BURK</name>
<dbReference type="Gene3D" id="3.10.450.50">
    <property type="match status" value="1"/>
</dbReference>
<evidence type="ECO:0000256" key="1">
    <source>
        <dbReference type="SAM" id="SignalP"/>
    </source>
</evidence>
<dbReference type="InterPro" id="IPR027843">
    <property type="entry name" value="DUF4440"/>
</dbReference>
<evidence type="ECO:0000259" key="2">
    <source>
        <dbReference type="Pfam" id="PF14534"/>
    </source>
</evidence>
<feature type="signal peptide" evidence="1">
    <location>
        <begin position="1"/>
        <end position="19"/>
    </location>
</feature>
<dbReference type="EMBL" id="FPBO01000018">
    <property type="protein sequence ID" value="SFU98701.1"/>
    <property type="molecule type" value="Genomic_DNA"/>
</dbReference>
<dbReference type="InterPro" id="IPR032710">
    <property type="entry name" value="NTF2-like_dom_sf"/>
</dbReference>
<proteinExistence type="predicted"/>
<dbReference type="AlphaFoldDB" id="A0A1I7KMR6"/>
<dbReference type="RefSeq" id="WP_093557078.1">
    <property type="nucleotide sequence ID" value="NZ_FPBO01000018.1"/>
</dbReference>
<reference evidence="4" key="1">
    <citation type="submission" date="2016-10" db="EMBL/GenBank/DDBJ databases">
        <authorList>
            <person name="Varghese N."/>
            <person name="Submissions S."/>
        </authorList>
    </citation>
    <scope>NUCLEOTIDE SEQUENCE [LARGE SCALE GENOMIC DNA]</scope>
    <source>
        <strain evidence="4">CGMCC 1.11014</strain>
    </source>
</reference>
<feature type="chain" id="PRO_5011723039" description="DUF4440 domain-containing protein" evidence="1">
    <location>
        <begin position="20"/>
        <end position="156"/>
    </location>
</feature>
<keyword evidence="1" id="KW-0732">Signal</keyword>
<evidence type="ECO:0000313" key="3">
    <source>
        <dbReference type="EMBL" id="SFU98701.1"/>
    </source>
</evidence>
<dbReference type="Proteomes" id="UP000199391">
    <property type="component" value="Unassembled WGS sequence"/>
</dbReference>
<dbReference type="SUPFAM" id="SSF54427">
    <property type="entry name" value="NTF2-like"/>
    <property type="match status" value="1"/>
</dbReference>
<accession>A0A1I7KMR6</accession>
<sequence>MKPTLLFYLCGALPLVAQAAPCLPIPELIARDSQYEEAMRVGDPAFLEKHLADDFVWVHNLVSSIDAKADLLARARKPASIPKARTTSEVKAHVLGDTVVLRGLSSVDTWNADGKTWRTNRYQFMRTYVNSGGECRLLSVQTMKVWTSEGGKVGGG</sequence>
<feature type="domain" description="DUF4440" evidence="2">
    <location>
        <begin position="29"/>
        <end position="137"/>
    </location>
</feature>
<protein>
    <recommendedName>
        <fullName evidence="2">DUF4440 domain-containing protein</fullName>
    </recommendedName>
</protein>
<gene>
    <name evidence="3" type="ORF">SAMN05216552_101815</name>
</gene>
<keyword evidence="4" id="KW-1185">Reference proteome</keyword>
<evidence type="ECO:0000313" key="4">
    <source>
        <dbReference type="Proteomes" id="UP000199391"/>
    </source>
</evidence>
<dbReference type="STRING" id="1035707.SAMN05216552_101815"/>
<organism evidence="3 4">
    <name type="scientific">Pseudoduganella namucuonensis</name>
    <dbReference type="NCBI Taxonomy" id="1035707"/>
    <lineage>
        <taxon>Bacteria</taxon>
        <taxon>Pseudomonadati</taxon>
        <taxon>Pseudomonadota</taxon>
        <taxon>Betaproteobacteria</taxon>
        <taxon>Burkholderiales</taxon>
        <taxon>Oxalobacteraceae</taxon>
        <taxon>Telluria group</taxon>
        <taxon>Pseudoduganella</taxon>
    </lineage>
</organism>
<dbReference type="Pfam" id="PF14534">
    <property type="entry name" value="DUF4440"/>
    <property type="match status" value="1"/>
</dbReference>